<organism evidence="10 11">
    <name type="scientific">Candidatus Dormiibacter inghamiae</name>
    <dbReference type="NCBI Taxonomy" id="3127013"/>
    <lineage>
        <taxon>Bacteria</taxon>
        <taxon>Bacillati</taxon>
        <taxon>Candidatus Dormiibacterota</taxon>
        <taxon>Candidatus Dormibacteria</taxon>
        <taxon>Candidatus Dormibacterales</taxon>
        <taxon>Candidatus Dormibacteraceae</taxon>
        <taxon>Candidatus Dormiibacter</taxon>
    </lineage>
</organism>
<comment type="function">
    <text evidence="7">Catalyzes the oxidation of glucose 6-phosphate to 6-phosphogluconolactone.</text>
</comment>
<protein>
    <recommendedName>
        <fullName evidence="7">Glucose-6-phosphate 1-dehydrogenase</fullName>
        <shortName evidence="7">G6PD</shortName>
        <ecNumber evidence="7">1.1.1.49</ecNumber>
    </recommendedName>
</protein>
<evidence type="ECO:0000259" key="9">
    <source>
        <dbReference type="Pfam" id="PF02781"/>
    </source>
</evidence>
<dbReference type="AlphaFoldDB" id="A0A934KCC5"/>
<dbReference type="Pfam" id="PF02781">
    <property type="entry name" value="G6PD_C"/>
    <property type="match status" value="1"/>
</dbReference>
<dbReference type="Pfam" id="PF00479">
    <property type="entry name" value="G6PD_N"/>
    <property type="match status" value="1"/>
</dbReference>
<reference evidence="10 11" key="1">
    <citation type="submission" date="2020-10" db="EMBL/GenBank/DDBJ databases">
        <title>Ca. Dormibacterota MAGs.</title>
        <authorList>
            <person name="Montgomery K."/>
        </authorList>
    </citation>
    <scope>NUCLEOTIDE SEQUENCE [LARGE SCALE GENOMIC DNA]</scope>
    <source>
        <strain evidence="10">SC8811_S16_3</strain>
    </source>
</reference>
<dbReference type="GO" id="GO:0050661">
    <property type="term" value="F:NADP binding"/>
    <property type="evidence" value="ECO:0007669"/>
    <property type="project" value="UniProtKB-UniRule"/>
</dbReference>
<comment type="catalytic activity">
    <reaction evidence="7">
        <text>D-glucose 6-phosphate + NADP(+) = 6-phospho-D-glucono-1,5-lactone + NADPH + H(+)</text>
        <dbReference type="Rhea" id="RHEA:15841"/>
        <dbReference type="ChEBI" id="CHEBI:15378"/>
        <dbReference type="ChEBI" id="CHEBI:57783"/>
        <dbReference type="ChEBI" id="CHEBI:57955"/>
        <dbReference type="ChEBI" id="CHEBI:58349"/>
        <dbReference type="ChEBI" id="CHEBI:61548"/>
        <dbReference type="EC" id="1.1.1.49"/>
    </reaction>
</comment>
<dbReference type="SUPFAM" id="SSF51735">
    <property type="entry name" value="NAD(P)-binding Rossmann-fold domains"/>
    <property type="match status" value="1"/>
</dbReference>
<dbReference type="Proteomes" id="UP000620075">
    <property type="component" value="Unassembled WGS sequence"/>
</dbReference>
<dbReference type="GO" id="GO:0004345">
    <property type="term" value="F:glucose-6-phosphate dehydrogenase activity"/>
    <property type="evidence" value="ECO:0007669"/>
    <property type="project" value="UniProtKB-UniRule"/>
</dbReference>
<dbReference type="InterPro" id="IPR019796">
    <property type="entry name" value="G6P_DH_AS"/>
</dbReference>
<feature type="active site" description="Proton acceptor" evidence="7">
    <location>
        <position position="237"/>
    </location>
</feature>
<sequence>MVIFGATGDLSHRKLLPALYNLHRNRLLPAGFALVGAAIDKLDSNAFRKLAIDTIAEYSRTQPADKEAIKDFAKDLEYVPVDFGKADDFKALAKRLAELDKARHTGGNVVFYCATPPPTYGMIANQLKTQGLNRGAGYRRIIVEKPFGTDLRSARELGQTLRSVFPEESLYRIDHYLGKETVQNILAFRFANSIFEPVWNCQLVDHVQITVAEPLGVENRGAYYDRAGALRDIVQNHALQLLTLVAMEAPVAFESTAVRDEKVKVLRAVRPLSPEDVSTQTVRAQYEKGWVLGEEVSGYRDENSVARDSETETYAAIKLQIDNWRWAGVPFYLRAGKRLPKQVTEIRVQFKRPPHLTFGREASRELEPNAIVLRIQPEEGISLRFGAKVPTAGLVIRSVNMDFLYTTSFLDDAPDAYERLLVDCMLGDPTLFTRSDEVETAWSLIDPIEDGWRTHEPPLQTYAAGSWGPLASDLLLAGDGREWHRP</sequence>
<evidence type="ECO:0000256" key="3">
    <source>
        <dbReference type="ARBA" id="ARBA00022526"/>
    </source>
</evidence>
<feature type="binding site" evidence="7">
    <location>
        <position position="145"/>
    </location>
    <ligand>
        <name>NADP(+)</name>
        <dbReference type="ChEBI" id="CHEBI:58349"/>
    </ligand>
</feature>
<evidence type="ECO:0000256" key="4">
    <source>
        <dbReference type="ARBA" id="ARBA00022857"/>
    </source>
</evidence>
<dbReference type="GO" id="GO:0006006">
    <property type="term" value="P:glucose metabolic process"/>
    <property type="evidence" value="ECO:0007669"/>
    <property type="project" value="UniProtKB-KW"/>
</dbReference>
<feature type="binding site" evidence="7">
    <location>
        <position position="232"/>
    </location>
    <ligand>
        <name>substrate</name>
    </ligand>
</feature>
<dbReference type="InterPro" id="IPR036291">
    <property type="entry name" value="NAD(P)-bd_dom_sf"/>
</dbReference>
<name>A0A934KCC5_9BACT</name>
<accession>A0A934KCC5</accession>
<comment type="similarity">
    <text evidence="2 7">Belongs to the glucose-6-phosphate dehydrogenase family.</text>
</comment>
<dbReference type="InterPro" id="IPR022674">
    <property type="entry name" value="G6P_DH_NAD-bd"/>
</dbReference>
<evidence type="ECO:0000313" key="11">
    <source>
        <dbReference type="Proteomes" id="UP000620075"/>
    </source>
</evidence>
<dbReference type="Gene3D" id="3.30.360.10">
    <property type="entry name" value="Dihydrodipicolinate Reductase, domain 2"/>
    <property type="match status" value="1"/>
</dbReference>
<evidence type="ECO:0000313" key="10">
    <source>
        <dbReference type="EMBL" id="MBJ7604602.1"/>
    </source>
</evidence>
<dbReference type="PROSITE" id="PS00069">
    <property type="entry name" value="G6P_DEHYDROGENASE"/>
    <property type="match status" value="1"/>
</dbReference>
<dbReference type="GO" id="GO:0005829">
    <property type="term" value="C:cytosol"/>
    <property type="evidence" value="ECO:0007669"/>
    <property type="project" value="TreeGrafter"/>
</dbReference>
<keyword evidence="4 7" id="KW-0521">NADP</keyword>
<dbReference type="EMBL" id="JAEKNQ010000060">
    <property type="protein sequence ID" value="MBJ7604602.1"/>
    <property type="molecule type" value="Genomic_DNA"/>
</dbReference>
<feature type="binding site" evidence="7">
    <location>
        <position position="337"/>
    </location>
    <ligand>
        <name>substrate</name>
    </ligand>
</feature>
<dbReference type="InterPro" id="IPR022675">
    <property type="entry name" value="G6P_DH_C"/>
</dbReference>
<dbReference type="SUPFAM" id="SSF55347">
    <property type="entry name" value="Glyceraldehyde-3-phosphate dehydrogenase-like, C-terminal domain"/>
    <property type="match status" value="1"/>
</dbReference>
<feature type="binding site" evidence="7">
    <location>
        <begin position="82"/>
        <end position="83"/>
    </location>
    <ligand>
        <name>NADP(+)</name>
        <dbReference type="ChEBI" id="CHEBI:58349"/>
    </ligand>
</feature>
<dbReference type="PIRSF" id="PIRSF000110">
    <property type="entry name" value="G6PD"/>
    <property type="match status" value="1"/>
</dbReference>
<dbReference type="PANTHER" id="PTHR23429">
    <property type="entry name" value="GLUCOSE-6-PHOSPHATE 1-DEHYDROGENASE G6PD"/>
    <property type="match status" value="1"/>
</dbReference>
<dbReference type="InterPro" id="IPR001282">
    <property type="entry name" value="G6P_DH"/>
</dbReference>
<dbReference type="EC" id="1.1.1.49" evidence="7"/>
<evidence type="ECO:0000259" key="8">
    <source>
        <dbReference type="Pfam" id="PF00479"/>
    </source>
</evidence>
<dbReference type="GO" id="GO:0009051">
    <property type="term" value="P:pentose-phosphate shunt, oxidative branch"/>
    <property type="evidence" value="ECO:0007669"/>
    <property type="project" value="TreeGrafter"/>
</dbReference>
<feature type="binding site" evidence="7">
    <location>
        <position position="179"/>
    </location>
    <ligand>
        <name>substrate</name>
    </ligand>
</feature>
<evidence type="ECO:0000256" key="6">
    <source>
        <dbReference type="ARBA" id="ARBA00023277"/>
    </source>
</evidence>
<proteinExistence type="inferred from homology"/>
<feature type="binding site" evidence="7">
    <location>
        <position position="175"/>
    </location>
    <ligand>
        <name>substrate</name>
    </ligand>
</feature>
<feature type="domain" description="Glucose-6-phosphate dehydrogenase NAD-binding" evidence="8">
    <location>
        <begin position="2"/>
        <end position="184"/>
    </location>
</feature>
<evidence type="ECO:0000256" key="2">
    <source>
        <dbReference type="ARBA" id="ARBA00009975"/>
    </source>
</evidence>
<comment type="caution">
    <text evidence="10">The sequence shown here is derived from an EMBL/GenBank/DDBJ whole genome shotgun (WGS) entry which is preliminary data.</text>
</comment>
<gene>
    <name evidence="7 10" type="primary">zwf</name>
    <name evidence="10" type="ORF">JF888_15715</name>
</gene>
<dbReference type="PANTHER" id="PTHR23429:SF0">
    <property type="entry name" value="GLUCOSE-6-PHOSPHATE 1-DEHYDROGENASE"/>
    <property type="match status" value="1"/>
</dbReference>
<dbReference type="NCBIfam" id="NF009492">
    <property type="entry name" value="PRK12853.1-3"/>
    <property type="match status" value="1"/>
</dbReference>
<feature type="domain" description="Glucose-6-phosphate dehydrogenase C-terminal" evidence="9">
    <location>
        <begin position="186"/>
        <end position="484"/>
    </location>
</feature>
<keyword evidence="6 7" id="KW-0119">Carbohydrate metabolism</keyword>
<comment type="pathway">
    <text evidence="1 7">Carbohydrate degradation; pentose phosphate pathway; D-ribulose 5-phosphate from D-glucose 6-phosphate (oxidative stage): step 1/3.</text>
</comment>
<comment type="caution">
    <text evidence="7">Lacks conserved residue(s) required for the propagation of feature annotation.</text>
</comment>
<keyword evidence="3 7" id="KW-0313">Glucose metabolism</keyword>
<keyword evidence="5 7" id="KW-0560">Oxidoreductase</keyword>
<dbReference type="PRINTS" id="PR00079">
    <property type="entry name" value="G6PDHDRGNASE"/>
</dbReference>
<dbReference type="Gene3D" id="3.40.50.720">
    <property type="entry name" value="NAD(P)-binding Rossmann-like Domain"/>
    <property type="match status" value="1"/>
</dbReference>
<evidence type="ECO:0000256" key="5">
    <source>
        <dbReference type="ARBA" id="ARBA00023002"/>
    </source>
</evidence>
<evidence type="ECO:0000256" key="7">
    <source>
        <dbReference type="HAMAP-Rule" id="MF_00966"/>
    </source>
</evidence>
<feature type="binding site" evidence="7">
    <location>
        <position position="213"/>
    </location>
    <ligand>
        <name>substrate</name>
    </ligand>
</feature>
<evidence type="ECO:0000256" key="1">
    <source>
        <dbReference type="ARBA" id="ARBA00004937"/>
    </source>
</evidence>
<dbReference type="NCBIfam" id="TIGR00871">
    <property type="entry name" value="zwf"/>
    <property type="match status" value="1"/>
</dbReference>
<dbReference type="HAMAP" id="MF_00966">
    <property type="entry name" value="G6PD"/>
    <property type="match status" value="1"/>
</dbReference>